<gene>
    <name evidence="3" type="primary">LOC109728514</name>
</gene>
<reference evidence="2" key="1">
    <citation type="journal article" date="2015" name="Nat. Genet.">
        <title>The pineapple genome and the evolution of CAM photosynthesis.</title>
        <authorList>
            <person name="Ming R."/>
            <person name="VanBuren R."/>
            <person name="Wai C.M."/>
            <person name="Tang H."/>
            <person name="Schatz M.C."/>
            <person name="Bowers J.E."/>
            <person name="Lyons E."/>
            <person name="Wang M.L."/>
            <person name="Chen J."/>
            <person name="Biggers E."/>
            <person name="Zhang J."/>
            <person name="Huang L."/>
            <person name="Zhang L."/>
            <person name="Miao W."/>
            <person name="Zhang J."/>
            <person name="Ye Z."/>
            <person name="Miao C."/>
            <person name="Lin Z."/>
            <person name="Wang H."/>
            <person name="Zhou H."/>
            <person name="Yim W.C."/>
            <person name="Priest H.D."/>
            <person name="Zheng C."/>
            <person name="Woodhouse M."/>
            <person name="Edger P.P."/>
            <person name="Guyot R."/>
            <person name="Guo H.B."/>
            <person name="Guo H."/>
            <person name="Zheng G."/>
            <person name="Singh R."/>
            <person name="Sharma A."/>
            <person name="Min X."/>
            <person name="Zheng Y."/>
            <person name="Lee H."/>
            <person name="Gurtowski J."/>
            <person name="Sedlazeck F.J."/>
            <person name="Harkess A."/>
            <person name="McKain M.R."/>
            <person name="Liao Z."/>
            <person name="Fang J."/>
            <person name="Liu J."/>
            <person name="Zhang X."/>
            <person name="Zhang Q."/>
            <person name="Hu W."/>
            <person name="Qin Y."/>
            <person name="Wang K."/>
            <person name="Chen L.Y."/>
            <person name="Shirley N."/>
            <person name="Lin Y.R."/>
            <person name="Liu L.Y."/>
            <person name="Hernandez A.G."/>
            <person name="Wright C.L."/>
            <person name="Bulone V."/>
            <person name="Tuskan G.A."/>
            <person name="Heath K."/>
            <person name="Zee F."/>
            <person name="Moore P.H."/>
            <person name="Sunkar R."/>
            <person name="Leebens-Mack J.H."/>
            <person name="Mockler T."/>
            <person name="Bennetzen J.L."/>
            <person name="Freeling M."/>
            <person name="Sankoff D."/>
            <person name="Paterson A.H."/>
            <person name="Zhu X."/>
            <person name="Yang X."/>
            <person name="Smith J.A."/>
            <person name="Cushman J.C."/>
            <person name="Paull R.E."/>
            <person name="Yu Q."/>
        </authorList>
    </citation>
    <scope>NUCLEOTIDE SEQUENCE [LARGE SCALE GENOMIC DNA]</scope>
    <source>
        <strain evidence="2">cv. F153</strain>
    </source>
</reference>
<dbReference type="RefSeq" id="XP_020114518.1">
    <property type="nucleotide sequence ID" value="XM_020258929.1"/>
</dbReference>
<feature type="region of interest" description="Disordered" evidence="1">
    <location>
        <begin position="168"/>
        <end position="198"/>
    </location>
</feature>
<feature type="region of interest" description="Disordered" evidence="1">
    <location>
        <begin position="252"/>
        <end position="309"/>
    </location>
</feature>
<feature type="region of interest" description="Disordered" evidence="1">
    <location>
        <begin position="79"/>
        <end position="147"/>
    </location>
</feature>
<sequence>MHRWRAPGNPRQGAQGGGRLQAAAYGCRRRHRVWCLPSVCAGEGGKHAGGRAGRPVGDDGGSRWWPSLPSAGAAIAQGAAKAARASPTDIHKRGRGHLQRPAALKVWPGGRSVVPGPRSAETSRAVGKAAASGQHTRATSSASGGVPGAAGGYGGSAAHARRGAAGVIRQGDPAGGVHRLAGPGNSDDRRAQRPGRCGGAYGAADAIRFGAFHQSPRAGGGQHGGSGWSGRSGTMAGVEVVAELASAGGRRCSELRRRPAPRADTQARPAGGTCSGRAALKGGQGSVRWSRTTVGGASPPSGKLRARAPQHRATSFGLVVSWAAGGYGGSGGARRRWGAAVTRCRVPGSGLT</sequence>
<name>A0A6P5HMF2_ANACO</name>
<evidence type="ECO:0000313" key="2">
    <source>
        <dbReference type="Proteomes" id="UP000515123"/>
    </source>
</evidence>
<proteinExistence type="predicted"/>
<evidence type="ECO:0000256" key="1">
    <source>
        <dbReference type="SAM" id="MobiDB-lite"/>
    </source>
</evidence>
<organism evidence="2 3">
    <name type="scientific">Ananas comosus</name>
    <name type="common">Pineapple</name>
    <name type="synonym">Ananas ananas</name>
    <dbReference type="NCBI Taxonomy" id="4615"/>
    <lineage>
        <taxon>Eukaryota</taxon>
        <taxon>Viridiplantae</taxon>
        <taxon>Streptophyta</taxon>
        <taxon>Embryophyta</taxon>
        <taxon>Tracheophyta</taxon>
        <taxon>Spermatophyta</taxon>
        <taxon>Magnoliopsida</taxon>
        <taxon>Liliopsida</taxon>
        <taxon>Poales</taxon>
        <taxon>Bromeliaceae</taxon>
        <taxon>Bromelioideae</taxon>
        <taxon>Ananas</taxon>
    </lineage>
</organism>
<keyword evidence="2" id="KW-1185">Reference proteome</keyword>
<reference evidence="3" key="2">
    <citation type="submission" date="2025-08" db="UniProtKB">
        <authorList>
            <consortium name="RefSeq"/>
        </authorList>
    </citation>
    <scope>IDENTIFICATION</scope>
    <source>
        <tissue evidence="3">Leaf</tissue>
    </source>
</reference>
<protein>
    <submittedName>
        <fullName evidence="3">Uncharacterized protein LOC109728514</fullName>
    </submittedName>
</protein>
<dbReference type="GeneID" id="109728514"/>
<accession>A0A6P5HMF2</accession>
<evidence type="ECO:0000313" key="3">
    <source>
        <dbReference type="RefSeq" id="XP_020114518.1"/>
    </source>
</evidence>
<dbReference type="Proteomes" id="UP000515123">
    <property type="component" value="Linkage group 24"/>
</dbReference>
<dbReference type="AlphaFoldDB" id="A0A6P5HMF2"/>